<keyword evidence="2" id="KW-1185">Reference proteome</keyword>
<sequence length="77" mass="7924">MAQMGAQMLRIAACTICALTICLVLVSRHGGPADRLSYGAPGACGATAPSQDTPATCLPGPEYIYTKVRTLFAGPPE</sequence>
<organism evidence="1 2">
    <name type="scientific">Actibacterium mucosum KCTC 23349</name>
    <dbReference type="NCBI Taxonomy" id="1454373"/>
    <lineage>
        <taxon>Bacteria</taxon>
        <taxon>Pseudomonadati</taxon>
        <taxon>Pseudomonadota</taxon>
        <taxon>Alphaproteobacteria</taxon>
        <taxon>Rhodobacterales</taxon>
        <taxon>Roseobacteraceae</taxon>
        <taxon>Actibacterium</taxon>
    </lineage>
</organism>
<gene>
    <name evidence="1" type="ORF">ACMU_06225</name>
</gene>
<protein>
    <submittedName>
        <fullName evidence="1">Uncharacterized protein</fullName>
    </submittedName>
</protein>
<dbReference type="AlphaFoldDB" id="A0A037ZLL2"/>
<evidence type="ECO:0000313" key="2">
    <source>
        <dbReference type="Proteomes" id="UP000026249"/>
    </source>
</evidence>
<dbReference type="STRING" id="1454373.ACMU_06225"/>
<dbReference type="EMBL" id="JFKE01000002">
    <property type="protein sequence ID" value="KAJ56534.1"/>
    <property type="molecule type" value="Genomic_DNA"/>
</dbReference>
<dbReference type="Proteomes" id="UP000026249">
    <property type="component" value="Unassembled WGS sequence"/>
</dbReference>
<reference evidence="1 2" key="1">
    <citation type="submission" date="2014-03" db="EMBL/GenBank/DDBJ databases">
        <title>Draft Genome Sequence of Actibacterium mucosum KCTC 23349, a Marine Alphaproteobacterium with Complex Ionic Requirements Isolated from Mediterranean Seawater at Malvarrosa Beach, Valencia, Spain.</title>
        <authorList>
            <person name="Arahal D.R."/>
            <person name="Shao Z."/>
            <person name="Lai Q."/>
            <person name="Pujalte M.J."/>
        </authorList>
    </citation>
    <scope>NUCLEOTIDE SEQUENCE [LARGE SCALE GENOMIC DNA]</scope>
    <source>
        <strain evidence="1 2">KCTC 23349</strain>
    </source>
</reference>
<comment type="caution">
    <text evidence="1">The sequence shown here is derived from an EMBL/GenBank/DDBJ whole genome shotgun (WGS) entry which is preliminary data.</text>
</comment>
<name>A0A037ZLL2_9RHOB</name>
<proteinExistence type="predicted"/>
<evidence type="ECO:0000313" key="1">
    <source>
        <dbReference type="EMBL" id="KAJ56534.1"/>
    </source>
</evidence>
<accession>A0A037ZLL2</accession>